<dbReference type="Pfam" id="PF03466">
    <property type="entry name" value="LysR_substrate"/>
    <property type="match status" value="1"/>
</dbReference>
<keyword evidence="4" id="KW-0804">Transcription</keyword>
<evidence type="ECO:0000256" key="1">
    <source>
        <dbReference type="ARBA" id="ARBA00009437"/>
    </source>
</evidence>
<sequence length="304" mass="33006">MNTATPDLGQIRLLLAVADAPGFRRAALQLGLSPSALSQAIKRLEARLGQPLLLRSTRSVRLTEAGERLCAAAREALGRLDQAWQDLTPSALAPGGLQGRLRLSVPRSVARLMMGPLLAAYCRRHPGVQLELSTDDALVDIVAAGFDAGVRFSERLPQGMVALPLSAPQRFVVVGRPELIATAPPPRQPQDLARWPGIRQRFASGALFEWEFRQGRETRHFMPPGPLTVDDQAVVLAAALEGAGLAYVYEQLAREALAQGRLQCLLPEWCPPGTAVELYYPGRRQASPALRALIELVRETAPRS</sequence>
<dbReference type="EMBL" id="JBDPZC010000014">
    <property type="protein sequence ID" value="MEO3715430.1"/>
    <property type="molecule type" value="Genomic_DNA"/>
</dbReference>
<proteinExistence type="inferred from homology"/>
<dbReference type="InterPro" id="IPR036390">
    <property type="entry name" value="WH_DNA-bd_sf"/>
</dbReference>
<dbReference type="Proteomes" id="UP001462640">
    <property type="component" value="Unassembled WGS sequence"/>
</dbReference>
<dbReference type="Gene3D" id="3.40.190.290">
    <property type="match status" value="1"/>
</dbReference>
<reference evidence="6 7" key="1">
    <citation type="submission" date="2024-05" db="EMBL/GenBank/DDBJ databases">
        <title>Roseateles sp. 2.12 16S ribosomal RNA gene Genome sequencing and assembly.</title>
        <authorList>
            <person name="Woo H."/>
        </authorList>
    </citation>
    <scope>NUCLEOTIDE SEQUENCE [LARGE SCALE GENOMIC DNA]</scope>
    <source>
        <strain evidence="6 7">2.12</strain>
    </source>
</reference>
<keyword evidence="2" id="KW-0805">Transcription regulation</keyword>
<dbReference type="Gene3D" id="1.10.10.10">
    <property type="entry name" value="Winged helix-like DNA-binding domain superfamily/Winged helix DNA-binding domain"/>
    <property type="match status" value="1"/>
</dbReference>
<dbReference type="RefSeq" id="WP_347612871.1">
    <property type="nucleotide sequence ID" value="NZ_JBDPZC010000014.1"/>
</dbReference>
<evidence type="ECO:0000313" key="7">
    <source>
        <dbReference type="Proteomes" id="UP001462640"/>
    </source>
</evidence>
<dbReference type="SUPFAM" id="SSF46785">
    <property type="entry name" value="Winged helix' DNA-binding domain"/>
    <property type="match status" value="1"/>
</dbReference>
<evidence type="ECO:0000259" key="5">
    <source>
        <dbReference type="PROSITE" id="PS50931"/>
    </source>
</evidence>
<dbReference type="Pfam" id="PF00126">
    <property type="entry name" value="HTH_1"/>
    <property type="match status" value="1"/>
</dbReference>
<dbReference type="PANTHER" id="PTHR30537:SF1">
    <property type="entry name" value="HTH-TYPE TRANSCRIPTIONAL REGULATOR PGRR"/>
    <property type="match status" value="1"/>
</dbReference>
<evidence type="ECO:0000256" key="2">
    <source>
        <dbReference type="ARBA" id="ARBA00023015"/>
    </source>
</evidence>
<evidence type="ECO:0000256" key="3">
    <source>
        <dbReference type="ARBA" id="ARBA00023125"/>
    </source>
</evidence>
<dbReference type="SUPFAM" id="SSF53850">
    <property type="entry name" value="Periplasmic binding protein-like II"/>
    <property type="match status" value="1"/>
</dbReference>
<gene>
    <name evidence="6" type="ORF">ABDJ40_21880</name>
</gene>
<dbReference type="InterPro" id="IPR000847">
    <property type="entry name" value="LysR_HTH_N"/>
</dbReference>
<dbReference type="InterPro" id="IPR005119">
    <property type="entry name" value="LysR_subst-bd"/>
</dbReference>
<evidence type="ECO:0000256" key="4">
    <source>
        <dbReference type="ARBA" id="ARBA00023163"/>
    </source>
</evidence>
<dbReference type="PANTHER" id="PTHR30537">
    <property type="entry name" value="HTH-TYPE TRANSCRIPTIONAL REGULATOR"/>
    <property type="match status" value="1"/>
</dbReference>
<dbReference type="InterPro" id="IPR036388">
    <property type="entry name" value="WH-like_DNA-bd_sf"/>
</dbReference>
<dbReference type="PROSITE" id="PS50931">
    <property type="entry name" value="HTH_LYSR"/>
    <property type="match status" value="1"/>
</dbReference>
<comment type="caution">
    <text evidence="6">The sequence shown here is derived from an EMBL/GenBank/DDBJ whole genome shotgun (WGS) entry which is preliminary data.</text>
</comment>
<feature type="domain" description="HTH lysR-type" evidence="5">
    <location>
        <begin position="6"/>
        <end position="63"/>
    </location>
</feature>
<keyword evidence="3" id="KW-0238">DNA-binding</keyword>
<protein>
    <submittedName>
        <fullName evidence="6">LysR substrate-binding domain-containing protein</fullName>
    </submittedName>
</protein>
<accession>A0ABV0GK76</accession>
<comment type="similarity">
    <text evidence="1">Belongs to the LysR transcriptional regulatory family.</text>
</comment>
<dbReference type="PRINTS" id="PR00039">
    <property type="entry name" value="HTHLYSR"/>
</dbReference>
<name>A0ABV0GK76_9BURK</name>
<keyword evidence="7" id="KW-1185">Reference proteome</keyword>
<evidence type="ECO:0000313" key="6">
    <source>
        <dbReference type="EMBL" id="MEO3715430.1"/>
    </source>
</evidence>
<dbReference type="InterPro" id="IPR058163">
    <property type="entry name" value="LysR-type_TF_proteobact-type"/>
</dbReference>
<organism evidence="6 7">
    <name type="scientific">Roseateles flavus</name>
    <dbReference type="NCBI Taxonomy" id="3149041"/>
    <lineage>
        <taxon>Bacteria</taxon>
        <taxon>Pseudomonadati</taxon>
        <taxon>Pseudomonadota</taxon>
        <taxon>Betaproteobacteria</taxon>
        <taxon>Burkholderiales</taxon>
        <taxon>Sphaerotilaceae</taxon>
        <taxon>Roseateles</taxon>
    </lineage>
</organism>